<dbReference type="GO" id="GO:0005524">
    <property type="term" value="F:ATP binding"/>
    <property type="evidence" value="ECO:0007669"/>
    <property type="project" value="UniProtKB-KW"/>
</dbReference>
<keyword evidence="7" id="KW-1278">Translocase</keyword>
<gene>
    <name evidence="11" type="ORF">MNBD_DELTA04-307</name>
</gene>
<keyword evidence="4" id="KW-0997">Cell inner membrane</keyword>
<proteinExistence type="predicted"/>
<organism evidence="11">
    <name type="scientific">hydrothermal vent metagenome</name>
    <dbReference type="NCBI Taxonomy" id="652676"/>
    <lineage>
        <taxon>unclassified sequences</taxon>
        <taxon>metagenomes</taxon>
        <taxon>ecological metagenomes</taxon>
    </lineage>
</organism>
<evidence type="ECO:0000256" key="6">
    <source>
        <dbReference type="ARBA" id="ARBA00022840"/>
    </source>
</evidence>
<sequence>MKLEVSVRKNFGTFRIRADFNLSENRCGIFGPSGSGKSTLMHMLAGLLKPDRGRITLAGRPLFDDARGINLPPEERRIGVVFQHAHLFPHMNVRRNLLYGWQRTPAAERRIAPAALIEVLNLGSLLERRIGSLSGGEQQRVALGRTVLACPRLILMDEPLTGLDQDLKYQIIPYLKKVFSEFDVPLLFISHSLQEMQLMTDEVLVFEKGSLQQRLPAENLARRHLVTGARGYANLLTLVEPRPHGDLWRYRWGETELILTEPGLAGDNLFELGSKDITLFKGRPEATSARNILACRVTSIFGDGNRIGVELACNGGRLVSQIVPESVRELDIREGAEVVAVIKASAFQKLY</sequence>
<dbReference type="GO" id="GO:0140359">
    <property type="term" value="F:ABC-type transporter activity"/>
    <property type="evidence" value="ECO:0007669"/>
    <property type="project" value="InterPro"/>
</dbReference>
<keyword evidence="5" id="KW-0547">Nucleotide-binding</keyword>
<evidence type="ECO:0000313" key="11">
    <source>
        <dbReference type="EMBL" id="VAW41581.1"/>
    </source>
</evidence>
<evidence type="ECO:0000259" key="9">
    <source>
        <dbReference type="PROSITE" id="PS50893"/>
    </source>
</evidence>
<accession>A0A3B0VF85</accession>
<dbReference type="InterPro" id="IPR004606">
    <property type="entry name" value="Mop_domain"/>
</dbReference>
<evidence type="ECO:0000256" key="3">
    <source>
        <dbReference type="ARBA" id="ARBA00022505"/>
    </source>
</evidence>
<dbReference type="InterPro" id="IPR003439">
    <property type="entry name" value="ABC_transporter-like_ATP-bd"/>
</dbReference>
<evidence type="ECO:0000256" key="8">
    <source>
        <dbReference type="ARBA" id="ARBA00023136"/>
    </source>
</evidence>
<protein>
    <submittedName>
        <fullName evidence="11">Molybdenum ABC transporter ATP-binding protein ModC</fullName>
    </submittedName>
</protein>
<dbReference type="SUPFAM" id="SSF50331">
    <property type="entry name" value="MOP-like"/>
    <property type="match status" value="1"/>
</dbReference>
<dbReference type="GO" id="GO:0016020">
    <property type="term" value="C:membrane"/>
    <property type="evidence" value="ECO:0007669"/>
    <property type="project" value="InterPro"/>
</dbReference>
<dbReference type="NCBIfam" id="TIGR02142">
    <property type="entry name" value="modC_ABC"/>
    <property type="match status" value="1"/>
</dbReference>
<dbReference type="GO" id="GO:0015098">
    <property type="term" value="F:molybdate ion transmembrane transporter activity"/>
    <property type="evidence" value="ECO:0007669"/>
    <property type="project" value="InterPro"/>
</dbReference>
<dbReference type="PANTHER" id="PTHR43514">
    <property type="entry name" value="ABC TRANSPORTER I FAMILY MEMBER 10"/>
    <property type="match status" value="1"/>
</dbReference>
<evidence type="ECO:0000259" key="10">
    <source>
        <dbReference type="PROSITE" id="PS51866"/>
    </source>
</evidence>
<dbReference type="SMART" id="SM00382">
    <property type="entry name" value="AAA"/>
    <property type="match status" value="1"/>
</dbReference>
<dbReference type="InterPro" id="IPR050334">
    <property type="entry name" value="Molybdenum_import_ModC"/>
</dbReference>
<evidence type="ECO:0000256" key="7">
    <source>
        <dbReference type="ARBA" id="ARBA00022967"/>
    </source>
</evidence>
<evidence type="ECO:0000256" key="2">
    <source>
        <dbReference type="ARBA" id="ARBA00022475"/>
    </source>
</evidence>
<dbReference type="InterPro" id="IPR017871">
    <property type="entry name" value="ABC_transporter-like_CS"/>
</dbReference>
<dbReference type="EMBL" id="UOEY01000128">
    <property type="protein sequence ID" value="VAW41581.1"/>
    <property type="molecule type" value="Genomic_DNA"/>
</dbReference>
<dbReference type="InterPro" id="IPR011868">
    <property type="entry name" value="ModC_ABC_ATP-bd"/>
</dbReference>
<evidence type="ECO:0000256" key="5">
    <source>
        <dbReference type="ARBA" id="ARBA00022741"/>
    </source>
</evidence>
<keyword evidence="6 11" id="KW-0067">ATP-binding</keyword>
<name>A0A3B0VF85_9ZZZZ</name>
<dbReference type="SUPFAM" id="SSF52540">
    <property type="entry name" value="P-loop containing nucleoside triphosphate hydrolases"/>
    <property type="match status" value="1"/>
</dbReference>
<dbReference type="AlphaFoldDB" id="A0A3B0VF85"/>
<dbReference type="Pfam" id="PF00005">
    <property type="entry name" value="ABC_tran"/>
    <property type="match status" value="1"/>
</dbReference>
<dbReference type="PANTHER" id="PTHR43514:SF4">
    <property type="entry name" value="ABC TRANSPORTER I FAMILY MEMBER 10"/>
    <property type="match status" value="1"/>
</dbReference>
<feature type="domain" description="ABC transporter" evidence="9">
    <location>
        <begin position="1"/>
        <end position="233"/>
    </location>
</feature>
<dbReference type="Gene3D" id="2.40.50.100">
    <property type="match status" value="1"/>
</dbReference>
<dbReference type="Pfam" id="PF03459">
    <property type="entry name" value="TOBE"/>
    <property type="match status" value="1"/>
</dbReference>
<dbReference type="PROSITE" id="PS51866">
    <property type="entry name" value="MOP"/>
    <property type="match status" value="1"/>
</dbReference>
<keyword evidence="3" id="KW-0500">Molybdenum</keyword>
<keyword evidence="2" id="KW-1003">Cell membrane</keyword>
<keyword evidence="8" id="KW-0472">Membrane</keyword>
<dbReference type="GO" id="GO:0016887">
    <property type="term" value="F:ATP hydrolysis activity"/>
    <property type="evidence" value="ECO:0007669"/>
    <property type="project" value="InterPro"/>
</dbReference>
<dbReference type="PROSITE" id="PS50893">
    <property type="entry name" value="ABC_TRANSPORTER_2"/>
    <property type="match status" value="1"/>
</dbReference>
<dbReference type="InterPro" id="IPR003593">
    <property type="entry name" value="AAA+_ATPase"/>
</dbReference>
<evidence type="ECO:0000256" key="4">
    <source>
        <dbReference type="ARBA" id="ARBA00022519"/>
    </source>
</evidence>
<dbReference type="InterPro" id="IPR027417">
    <property type="entry name" value="P-loop_NTPase"/>
</dbReference>
<dbReference type="InterPro" id="IPR008995">
    <property type="entry name" value="Mo/tungstate-bd_C_term_dom"/>
</dbReference>
<feature type="domain" description="Mop" evidence="10">
    <location>
        <begin position="286"/>
        <end position="351"/>
    </location>
</feature>
<dbReference type="Gene3D" id="3.40.50.300">
    <property type="entry name" value="P-loop containing nucleotide triphosphate hydrolases"/>
    <property type="match status" value="1"/>
</dbReference>
<evidence type="ECO:0000256" key="1">
    <source>
        <dbReference type="ARBA" id="ARBA00022448"/>
    </source>
</evidence>
<dbReference type="PROSITE" id="PS00211">
    <property type="entry name" value="ABC_TRANSPORTER_1"/>
    <property type="match status" value="1"/>
</dbReference>
<keyword evidence="1" id="KW-0813">Transport</keyword>
<reference evidence="11" key="1">
    <citation type="submission" date="2018-06" db="EMBL/GenBank/DDBJ databases">
        <authorList>
            <person name="Zhirakovskaya E."/>
        </authorList>
    </citation>
    <scope>NUCLEOTIDE SEQUENCE</scope>
</reference>
<dbReference type="InterPro" id="IPR005116">
    <property type="entry name" value="Transp-assoc_OB_typ1"/>
</dbReference>